<evidence type="ECO:0000313" key="2">
    <source>
        <dbReference type="Proteomes" id="UP000006898"/>
    </source>
</evidence>
<dbReference type="HOGENOM" id="CLU_1048407_0_0_0"/>
<organism evidence="1 2">
    <name type="scientific">Methylomirabilis oxygeniifera</name>
    <dbReference type="NCBI Taxonomy" id="671143"/>
    <lineage>
        <taxon>Bacteria</taxon>
        <taxon>Candidatus Methylomirabilota</taxon>
        <taxon>Candidatus Methylomirabilia</taxon>
        <taxon>Candidatus Methylomirabilales</taxon>
        <taxon>Candidatus Methylomirabilaceae</taxon>
        <taxon>Candidatus Methylomirabilis</taxon>
    </lineage>
</organism>
<sequence>MKKAVVFTNEADFRGWFEKSLSQFGIRKIILSQEVCPDYVVVMEDGRDAKVEAELFAINFRYHRHDPAKVDFIVACYAKTDEVNGVPVRAVHRLWCFDPEPFDLLSPSDALSEDEAALLSAIHQSGGLSLSALSRGKLAGDQEIWIRMSPEKIAAIPKGRIEDSILNTLTQSTKAWIRKYHHLLIGVGISQSGCQLLESLHRRQLIGHRPINFMASVYDGVIVDHPAWLPVEVYATPLTWEHHKDEILQYLLGGPRNDERKLHNE</sequence>
<gene>
    <name evidence="1" type="ORF">DAMO_2272</name>
</gene>
<dbReference type="Proteomes" id="UP000006898">
    <property type="component" value="Chromosome"/>
</dbReference>
<proteinExistence type="predicted"/>
<dbReference type="EMBL" id="FP565575">
    <property type="protein sequence ID" value="CBE69322.1"/>
    <property type="molecule type" value="Genomic_DNA"/>
</dbReference>
<accession>D5MI29</accession>
<dbReference type="AlphaFoldDB" id="D5MI29"/>
<name>D5MI29_METO1</name>
<dbReference type="KEGG" id="mox:DAMO_2272"/>
<protein>
    <submittedName>
        <fullName evidence="1">Uncharacterized protein</fullName>
    </submittedName>
</protein>
<evidence type="ECO:0000313" key="1">
    <source>
        <dbReference type="EMBL" id="CBE69322.1"/>
    </source>
</evidence>
<reference evidence="1 2" key="1">
    <citation type="journal article" date="2010" name="Nature">
        <title>Nitrite-driven anaerobic methane oxidation by oxygenic bacteria.</title>
        <authorList>
            <person name="Ettwig K.F."/>
            <person name="Butler M.K."/>
            <person name="Le Paslier D."/>
            <person name="Pelletier E."/>
            <person name="Mangenot S."/>
            <person name="Kuypers M.M.M."/>
            <person name="Schreiber F."/>
            <person name="Dutilh B.E."/>
            <person name="Zedelius J."/>
            <person name="de Beer D."/>
            <person name="Gloerich J."/>
            <person name="Wessels H.J.C.T."/>
            <person name="van Allen T."/>
            <person name="Luesken F."/>
            <person name="Wu M."/>
            <person name="van de Pas-Schoonen K.T."/>
            <person name="Op den Camp H.J.M."/>
            <person name="Janssen-Megens E.M."/>
            <person name="Francoijs K-J."/>
            <person name="Stunnenberg H."/>
            <person name="Weissenbach J."/>
            <person name="Jetten M.S.M."/>
            <person name="Strous M."/>
        </authorList>
    </citation>
    <scope>NUCLEOTIDE SEQUENCE [LARGE SCALE GENOMIC DNA]</scope>
</reference>
<dbReference type="STRING" id="671143.DAMO_2272"/>